<dbReference type="AlphaFoldDB" id="A0A1G8VZS0"/>
<keyword evidence="5" id="KW-0472">Membrane</keyword>
<evidence type="ECO:0000259" key="6">
    <source>
        <dbReference type="Pfam" id="PF00005"/>
    </source>
</evidence>
<evidence type="ECO:0000256" key="1">
    <source>
        <dbReference type="ARBA" id="ARBA00004202"/>
    </source>
</evidence>
<dbReference type="InterPro" id="IPR050086">
    <property type="entry name" value="MetN_ABC_transporter-like"/>
</dbReference>
<dbReference type="EMBL" id="FNEE01000008">
    <property type="protein sequence ID" value="SDJ71357.1"/>
    <property type="molecule type" value="Genomic_DNA"/>
</dbReference>
<reference evidence="8" key="1">
    <citation type="submission" date="2016-10" db="EMBL/GenBank/DDBJ databases">
        <authorList>
            <person name="Varghese N."/>
            <person name="Submissions S."/>
        </authorList>
    </citation>
    <scope>NUCLEOTIDE SEQUENCE [LARGE SCALE GENOMIC DNA]</scope>
    <source>
        <strain evidence="8">CGMCC 1.11022</strain>
    </source>
</reference>
<evidence type="ECO:0000313" key="8">
    <source>
        <dbReference type="Proteomes" id="UP000198894"/>
    </source>
</evidence>
<comment type="subcellular location">
    <subcellularLocation>
        <location evidence="1">Cell membrane</location>
        <topology evidence="1">Peripheral membrane protein</topology>
    </subcellularLocation>
</comment>
<gene>
    <name evidence="7" type="ORF">SAMN05428953_108141</name>
</gene>
<comment type="similarity">
    <text evidence="2">Belongs to the ABC transporter superfamily.</text>
</comment>
<dbReference type="SUPFAM" id="SSF52540">
    <property type="entry name" value="P-loop containing nucleoside triphosphate hydrolases"/>
    <property type="match status" value="1"/>
</dbReference>
<organism evidence="7 8">
    <name type="scientific">Mesorhizobium muleiense</name>
    <dbReference type="NCBI Taxonomy" id="1004279"/>
    <lineage>
        <taxon>Bacteria</taxon>
        <taxon>Pseudomonadati</taxon>
        <taxon>Pseudomonadota</taxon>
        <taxon>Alphaproteobacteria</taxon>
        <taxon>Hyphomicrobiales</taxon>
        <taxon>Phyllobacteriaceae</taxon>
        <taxon>Mesorhizobium</taxon>
    </lineage>
</organism>
<dbReference type="GO" id="GO:0005886">
    <property type="term" value="C:plasma membrane"/>
    <property type="evidence" value="ECO:0007669"/>
    <property type="project" value="UniProtKB-SubCell"/>
</dbReference>
<feature type="domain" description="ABC transporter" evidence="6">
    <location>
        <begin position="6"/>
        <end position="43"/>
    </location>
</feature>
<dbReference type="Pfam" id="PF00005">
    <property type="entry name" value="ABC_tran"/>
    <property type="match status" value="1"/>
</dbReference>
<keyword evidence="7" id="KW-0547">Nucleotide-binding</keyword>
<proteinExistence type="inferred from homology"/>
<dbReference type="InterPro" id="IPR003439">
    <property type="entry name" value="ABC_transporter-like_ATP-bd"/>
</dbReference>
<dbReference type="GO" id="GO:0005524">
    <property type="term" value="F:ATP binding"/>
    <property type="evidence" value="ECO:0007669"/>
    <property type="project" value="UniProtKB-KW"/>
</dbReference>
<dbReference type="PANTHER" id="PTHR43166:SF9">
    <property type="entry name" value="GLUTAMATE_ASPARTATE IMPORT ATP-BINDING PROTEIN GLTL"/>
    <property type="match status" value="1"/>
</dbReference>
<sequence>MVGLSEKFDAYPDQLSGGQQQRVAIARSLAMRPKVMLFDEVTSALDPELTEEVLNVLETLARNGMTMLLVTHEMGFARRVATTTIFMHHGKIWEEGPSVELFGRPKTRNCSSLLNRT</sequence>
<keyword evidence="4" id="KW-1003">Cell membrane</keyword>
<dbReference type="InterPro" id="IPR027417">
    <property type="entry name" value="P-loop_NTPase"/>
</dbReference>
<evidence type="ECO:0000256" key="2">
    <source>
        <dbReference type="ARBA" id="ARBA00005417"/>
    </source>
</evidence>
<dbReference type="PANTHER" id="PTHR43166">
    <property type="entry name" value="AMINO ACID IMPORT ATP-BINDING PROTEIN"/>
    <property type="match status" value="1"/>
</dbReference>
<dbReference type="Proteomes" id="UP000198894">
    <property type="component" value="Unassembled WGS sequence"/>
</dbReference>
<dbReference type="GO" id="GO:0016887">
    <property type="term" value="F:ATP hydrolysis activity"/>
    <property type="evidence" value="ECO:0007669"/>
    <property type="project" value="InterPro"/>
</dbReference>
<name>A0A1G8VZS0_9HYPH</name>
<protein>
    <submittedName>
        <fullName evidence="7">Polar amino acid transport system ATP-binding protein</fullName>
    </submittedName>
</protein>
<keyword evidence="8" id="KW-1185">Reference proteome</keyword>
<evidence type="ECO:0000256" key="3">
    <source>
        <dbReference type="ARBA" id="ARBA00022448"/>
    </source>
</evidence>
<keyword evidence="7" id="KW-0067">ATP-binding</keyword>
<evidence type="ECO:0000256" key="4">
    <source>
        <dbReference type="ARBA" id="ARBA00022475"/>
    </source>
</evidence>
<evidence type="ECO:0000256" key="5">
    <source>
        <dbReference type="ARBA" id="ARBA00023136"/>
    </source>
</evidence>
<evidence type="ECO:0000313" key="7">
    <source>
        <dbReference type="EMBL" id="SDJ71357.1"/>
    </source>
</evidence>
<keyword evidence="3" id="KW-0813">Transport</keyword>
<accession>A0A1G8VZS0</accession>
<dbReference type="Gene3D" id="3.40.50.300">
    <property type="entry name" value="P-loop containing nucleotide triphosphate hydrolases"/>
    <property type="match status" value="1"/>
</dbReference>